<feature type="transmembrane region" description="Helical" evidence="1">
    <location>
        <begin position="116"/>
        <end position="135"/>
    </location>
</feature>
<feature type="transmembrane region" description="Helical" evidence="1">
    <location>
        <begin position="173"/>
        <end position="192"/>
    </location>
</feature>
<evidence type="ECO:0000313" key="3">
    <source>
        <dbReference type="Proteomes" id="UP000500953"/>
    </source>
</evidence>
<evidence type="ECO:0000256" key="1">
    <source>
        <dbReference type="SAM" id="Phobius"/>
    </source>
</evidence>
<accession>A0A6G9Z0Y9</accession>
<dbReference type="EMBL" id="CP046173">
    <property type="protein sequence ID" value="QIS18673.1"/>
    <property type="molecule type" value="Genomic_DNA"/>
</dbReference>
<keyword evidence="1" id="KW-1133">Transmembrane helix</keyword>
<protein>
    <submittedName>
        <fullName evidence="2">DUF998 domain-containing protein</fullName>
    </submittedName>
</protein>
<dbReference type="Pfam" id="PF06197">
    <property type="entry name" value="DUF998"/>
    <property type="match status" value="1"/>
</dbReference>
<keyword evidence="1" id="KW-0472">Membrane</keyword>
<name>A0A6G9Z0Y9_9NOCA</name>
<feature type="transmembrane region" description="Helical" evidence="1">
    <location>
        <begin position="81"/>
        <end position="104"/>
    </location>
</feature>
<dbReference type="InterPro" id="IPR009339">
    <property type="entry name" value="DUF998"/>
</dbReference>
<reference evidence="2 3" key="1">
    <citation type="journal article" date="2019" name="ACS Chem. Biol.">
        <title>Identification and Mobilization of a Cryptic Antibiotic Biosynthesis Gene Locus from a Human-Pathogenic Nocardia Isolate.</title>
        <authorList>
            <person name="Herisse M."/>
            <person name="Ishida K."/>
            <person name="Porter J.L."/>
            <person name="Howden B."/>
            <person name="Hertweck C."/>
            <person name="Stinear T.P."/>
            <person name="Pidot S.J."/>
        </authorList>
    </citation>
    <scope>NUCLEOTIDE SEQUENCE [LARGE SCALE GENOMIC DNA]</scope>
    <source>
        <strain evidence="2 3">AUSMDU00012715</strain>
    </source>
</reference>
<feature type="transmembrane region" description="Helical" evidence="1">
    <location>
        <begin position="204"/>
        <end position="221"/>
    </location>
</feature>
<organism evidence="2 3">
    <name type="scientific">Nocardia terpenica</name>
    <dbReference type="NCBI Taxonomy" id="455432"/>
    <lineage>
        <taxon>Bacteria</taxon>
        <taxon>Bacillati</taxon>
        <taxon>Actinomycetota</taxon>
        <taxon>Actinomycetes</taxon>
        <taxon>Mycobacteriales</taxon>
        <taxon>Nocardiaceae</taxon>
        <taxon>Nocardia</taxon>
    </lineage>
</organism>
<feature type="transmembrane region" description="Helical" evidence="1">
    <location>
        <begin position="21"/>
        <end position="45"/>
    </location>
</feature>
<dbReference type="AlphaFoldDB" id="A0A6G9Z0Y9"/>
<keyword evidence="1" id="KW-0812">Transmembrane</keyword>
<gene>
    <name evidence="2" type="ORF">F6W96_10610</name>
</gene>
<feature type="transmembrane region" description="Helical" evidence="1">
    <location>
        <begin position="141"/>
        <end position="161"/>
    </location>
</feature>
<evidence type="ECO:0000313" key="2">
    <source>
        <dbReference type="EMBL" id="QIS18673.1"/>
    </source>
</evidence>
<proteinExistence type="predicted"/>
<dbReference type="Proteomes" id="UP000500953">
    <property type="component" value="Chromosome"/>
</dbReference>
<sequence length="230" mass="24087">MRTKCFPVSRQCGRNVVVTGRVGAVAWLVGAAQFLIAQLVVGAGWTTRYSWATNNISDLGNAGCGIWDESRPRYVCSPLHAIMNASFIAQGVLLLVGVLLTGAFWGRTAMSRAARVLLAVGAVGWVVVGLVPADVDENRHLLGALLIMGLGNIGLVCAGFLPRAASFGRIRLVTRAFAAVAVLSAVLFFPGYGPLIGAGGMERIAAFAVTAWTVVAAITALRRVPVKVPS</sequence>